<sequence>MENTRWIKAEIKNVNDGSVAREVLANETNSFVRELNHYEKNLKDILEELENQNITNKEEGISSVKKALEVLETLEKDVSSAVPEETSIWTKDFFKAVDRLRDSCNLSLKSLEEALEKFLAYIDNNSDLKGDLLQKAKLIPLLCASSKLKEFSSGIRKSGTNAFTWFFKFVRRIPVENFKKNINSSLNGLKEKICRVSGSQRATGKQEIREAQKIVDSFLRDVTELQDEYEKTLGLLIRSEISFSDAFETMQGKISNFDGHMSDLEKKIKDIETAFQPILLSKESHERSLPEDSFLKNIYLVLIIVLCIQGVLWYTDNEKSSAGTVWNMVVYSVAVVGTILYMAWVWGFGGRRWTSAASMVPMMVGLLNLGKRVSCEYGMEMAGLGFVMVCMESLARHGMSSWEILAGLIGNGIVVMGWVSWATMRDRYGERMSQWMCGGLIVFGILMAVMMYMKEGRNVERSTGSYMVFIMTVVVGTAVSYACGKDYRQLASKRMSLKS</sequence>
<dbReference type="HOGENOM" id="CLU_546319_0_0_1"/>
<evidence type="ECO:0000313" key="4">
    <source>
        <dbReference type="Proteomes" id="UP000002313"/>
    </source>
</evidence>
<keyword evidence="2" id="KW-0812">Transmembrane</keyword>
<gene>
    <name evidence="3" type="ORF">Eint_091090</name>
</gene>
<dbReference type="KEGG" id="ein:Eint_091090"/>
<reference evidence="3 4" key="1">
    <citation type="journal article" date="2010" name="Nat. Commun.">
        <title>The complete sequence of the smallest known nuclear genome from the microsporidian Encephalitozoon intestinalis.</title>
        <authorList>
            <person name="Corradi N."/>
            <person name="Pombert J.-F."/>
            <person name="Farinelli L."/>
            <person name="Didier E.S."/>
            <person name="Keeling P.J."/>
        </authorList>
    </citation>
    <scope>NUCLEOTIDE SEQUENCE [LARGE SCALE GENOMIC DNA]</scope>
    <source>
        <strain evidence="3 4">ATCC 50506</strain>
    </source>
</reference>
<feature type="transmembrane region" description="Helical" evidence="2">
    <location>
        <begin position="326"/>
        <end position="347"/>
    </location>
</feature>
<reference evidence="3 4" key="2">
    <citation type="journal article" date="2012" name="Proc. Natl. Acad. Sci. U.S.A.">
        <title>Gain and loss of multiple functionally related, horizontally transferred genes in the reduced genomes of two microsporidian parasites.</title>
        <authorList>
            <person name="Pombert J.-F."/>
            <person name="Selman M."/>
            <person name="Burki F."/>
            <person name="Bardell F.T."/>
            <person name="Farinelli L."/>
            <person name="Solter L.F."/>
            <person name="Whitman D.W."/>
            <person name="Weiss L.M."/>
            <person name="Corradi N."/>
            <person name="Keeling P.J."/>
        </authorList>
    </citation>
    <scope>NUCLEOTIDE SEQUENCE [LARGE SCALE GENOMIC DNA]</scope>
    <source>
        <strain evidence="3 4">ATCC 50506</strain>
    </source>
</reference>
<dbReference type="EMBL" id="CP001950">
    <property type="protein sequence ID" value="ADM12238.1"/>
    <property type="molecule type" value="Genomic_DNA"/>
</dbReference>
<evidence type="ECO:0000313" key="3">
    <source>
        <dbReference type="EMBL" id="ADM12238.1"/>
    </source>
</evidence>
<feature type="transmembrane region" description="Helical" evidence="2">
    <location>
        <begin position="294"/>
        <end position="314"/>
    </location>
</feature>
<keyword evidence="4" id="KW-1185">Reference proteome</keyword>
<dbReference type="RefSeq" id="XP_003073598.1">
    <property type="nucleotide sequence ID" value="XM_003073552.1"/>
</dbReference>
<dbReference type="AlphaFoldDB" id="E0S8X2"/>
<evidence type="ECO:0000256" key="1">
    <source>
        <dbReference type="SAM" id="Coils"/>
    </source>
</evidence>
<keyword evidence="1" id="KW-0175">Coiled coil</keyword>
<evidence type="ECO:0000256" key="2">
    <source>
        <dbReference type="SAM" id="Phobius"/>
    </source>
</evidence>
<accession>E0S8X2</accession>
<keyword evidence="2" id="KW-1133">Transmembrane helix</keyword>
<feature type="coiled-coil region" evidence="1">
    <location>
        <begin position="32"/>
        <end position="59"/>
    </location>
</feature>
<proteinExistence type="predicted"/>
<dbReference type="Proteomes" id="UP000002313">
    <property type="component" value="Chromosome IX"/>
</dbReference>
<dbReference type="VEuPathDB" id="MicrosporidiaDB:Eint_091090"/>
<feature type="transmembrane region" description="Helical" evidence="2">
    <location>
        <begin position="381"/>
        <end position="398"/>
    </location>
</feature>
<keyword evidence="2" id="KW-0472">Membrane</keyword>
<dbReference type="GeneID" id="9698429"/>
<feature type="transmembrane region" description="Helical" evidence="2">
    <location>
        <begin position="465"/>
        <end position="484"/>
    </location>
</feature>
<dbReference type="InterPro" id="IPR012468">
    <property type="entry name" value="DUF1686"/>
</dbReference>
<organism evidence="3 4">
    <name type="scientific">Encephalitozoon intestinalis (strain ATCC 50506)</name>
    <name type="common">Microsporidian parasite</name>
    <name type="synonym">Septata intestinalis</name>
    <dbReference type="NCBI Taxonomy" id="876142"/>
    <lineage>
        <taxon>Eukaryota</taxon>
        <taxon>Fungi</taxon>
        <taxon>Fungi incertae sedis</taxon>
        <taxon>Microsporidia</taxon>
        <taxon>Unikaryonidae</taxon>
        <taxon>Encephalitozoon</taxon>
    </lineage>
</organism>
<feature type="transmembrane region" description="Helical" evidence="2">
    <location>
        <begin position="404"/>
        <end position="423"/>
    </location>
</feature>
<protein>
    <submittedName>
        <fullName evidence="3">Uncharacterized protein</fullName>
    </submittedName>
</protein>
<feature type="transmembrane region" description="Helical" evidence="2">
    <location>
        <begin position="435"/>
        <end position="453"/>
    </location>
</feature>
<name>E0S8X2_ENCIT</name>
<dbReference type="Pfam" id="PF07937">
    <property type="entry name" value="DUF1686"/>
    <property type="match status" value="1"/>
</dbReference>